<comment type="pathway">
    <text evidence="3">Lipid metabolism.</text>
</comment>
<keyword evidence="14" id="KW-0594">Phospholipid biosynthesis</keyword>
<evidence type="ECO:0000256" key="9">
    <source>
        <dbReference type="ARBA" id="ARBA00022824"/>
    </source>
</evidence>
<evidence type="ECO:0000256" key="14">
    <source>
        <dbReference type="ARBA" id="ARBA00023209"/>
    </source>
</evidence>
<dbReference type="PROSITE" id="PS51599">
    <property type="entry name" value="SAM_PEMT_PEM2"/>
    <property type="match status" value="1"/>
</dbReference>
<dbReference type="PIRSF" id="PIRSF005444">
    <property type="entry name" value="PEMT"/>
    <property type="match status" value="1"/>
</dbReference>
<dbReference type="GO" id="GO:0032259">
    <property type="term" value="P:methylation"/>
    <property type="evidence" value="ECO:0007669"/>
    <property type="project" value="UniProtKB-KW"/>
</dbReference>
<dbReference type="GO" id="GO:0006656">
    <property type="term" value="P:phosphatidylcholine biosynthetic process"/>
    <property type="evidence" value="ECO:0007669"/>
    <property type="project" value="UniProtKB-UniPathway"/>
</dbReference>
<keyword evidence="22" id="KW-1185">Reference proteome</keyword>
<comment type="pathway">
    <text evidence="2">Phospholipid metabolism; phosphatidylcholine biosynthesis.</text>
</comment>
<keyword evidence="9" id="KW-0256">Endoplasmic reticulum</keyword>
<dbReference type="HAMAP" id="MF_03216">
    <property type="entry name" value="PLMT"/>
    <property type="match status" value="1"/>
</dbReference>
<feature type="non-terminal residue" evidence="21">
    <location>
        <position position="1"/>
    </location>
</feature>
<comment type="caution">
    <text evidence="21">The sequence shown here is derived from an EMBL/GenBank/DDBJ whole genome shotgun (WGS) entry which is preliminary data.</text>
</comment>
<dbReference type="EMBL" id="MCFL01000008">
    <property type="protein sequence ID" value="ORZ38454.1"/>
    <property type="molecule type" value="Genomic_DNA"/>
</dbReference>
<dbReference type="GO" id="GO:0000773">
    <property type="term" value="F:phosphatidyl-N-methylethanolamine N-methyltransferase activity"/>
    <property type="evidence" value="ECO:0007669"/>
    <property type="project" value="UniProtKB-EC"/>
</dbReference>
<gene>
    <name evidence="21" type="ORF">BCR44DRAFT_113050</name>
</gene>
<sequence length="187" mass="20556">PTLLLAAGSIAFNPTFWNIVARWEHRTRGLTRIFGGAYPGCYVLAATIFFLGLLRDYLFALALDHQPTLAVLDTDAVKGAAAVFLGVGNVLVLSSMWRLGVTGTYLGDYFGILMESRVTDFPFNVMENPMYTGSTMCFIGTALWKASGAGLVLSVWVWVVYQIALALEGPFTGQIYAKRDEERRKGK</sequence>
<protein>
    <recommendedName>
        <fullName evidence="19">Phosphatidyl-N-methylethanolamine N-methyltransferase</fullName>
        <ecNumber evidence="16">2.1.1.71</ecNumber>
    </recommendedName>
</protein>
<dbReference type="PANTHER" id="PTHR15458:SF5">
    <property type="entry name" value="PHOSPHATIDYLETHANOLAMINE N-METHYLTRANSFERASE"/>
    <property type="match status" value="1"/>
</dbReference>
<dbReference type="GO" id="GO:0005789">
    <property type="term" value="C:endoplasmic reticulum membrane"/>
    <property type="evidence" value="ECO:0007669"/>
    <property type="project" value="UniProtKB-SubCell"/>
</dbReference>
<evidence type="ECO:0000256" key="19">
    <source>
        <dbReference type="ARBA" id="ARBA00073588"/>
    </source>
</evidence>
<evidence type="ECO:0000256" key="10">
    <source>
        <dbReference type="ARBA" id="ARBA00022989"/>
    </source>
</evidence>
<evidence type="ECO:0000256" key="12">
    <source>
        <dbReference type="ARBA" id="ARBA00023128"/>
    </source>
</evidence>
<dbReference type="Gene3D" id="1.20.120.1630">
    <property type="match status" value="1"/>
</dbReference>
<keyword evidence="7" id="KW-0949">S-adenosyl-L-methionine</keyword>
<dbReference type="EC" id="2.1.1.71" evidence="16"/>
<dbReference type="Pfam" id="PF04191">
    <property type="entry name" value="PEMT"/>
    <property type="match status" value="1"/>
</dbReference>
<reference evidence="21 22" key="1">
    <citation type="submission" date="2016-07" db="EMBL/GenBank/DDBJ databases">
        <title>Pervasive Adenine N6-methylation of Active Genes in Fungi.</title>
        <authorList>
            <consortium name="DOE Joint Genome Institute"/>
            <person name="Mondo S.J."/>
            <person name="Dannebaum R.O."/>
            <person name="Kuo R.C."/>
            <person name="Labutti K."/>
            <person name="Haridas S."/>
            <person name="Kuo A."/>
            <person name="Salamov A."/>
            <person name="Ahrendt S.R."/>
            <person name="Lipzen A."/>
            <person name="Sullivan W."/>
            <person name="Andreopoulos W.B."/>
            <person name="Clum A."/>
            <person name="Lindquist E."/>
            <person name="Daum C."/>
            <person name="Ramamoorthy G.K."/>
            <person name="Gryganskyi A."/>
            <person name="Culley D."/>
            <person name="Magnuson J.K."/>
            <person name="James T.Y."/>
            <person name="O'Malley M.A."/>
            <person name="Stajich J.E."/>
            <person name="Spatafora J.W."/>
            <person name="Visel A."/>
            <person name="Grigoriev I.V."/>
        </authorList>
    </citation>
    <scope>NUCLEOTIDE SEQUENCE [LARGE SCALE GENOMIC DNA]</scope>
    <source>
        <strain evidence="21 22">PL171</strain>
    </source>
</reference>
<evidence type="ECO:0000256" key="17">
    <source>
        <dbReference type="ARBA" id="ARBA00051252"/>
    </source>
</evidence>
<evidence type="ECO:0000256" key="3">
    <source>
        <dbReference type="ARBA" id="ARBA00005189"/>
    </source>
</evidence>
<keyword evidence="5 21" id="KW-0489">Methyltransferase</keyword>
<evidence type="ECO:0000256" key="7">
    <source>
        <dbReference type="ARBA" id="ARBA00022691"/>
    </source>
</evidence>
<organism evidence="21 22">
    <name type="scientific">Catenaria anguillulae PL171</name>
    <dbReference type="NCBI Taxonomy" id="765915"/>
    <lineage>
        <taxon>Eukaryota</taxon>
        <taxon>Fungi</taxon>
        <taxon>Fungi incertae sedis</taxon>
        <taxon>Blastocladiomycota</taxon>
        <taxon>Blastocladiomycetes</taxon>
        <taxon>Blastocladiales</taxon>
        <taxon>Catenariaceae</taxon>
        <taxon>Catenaria</taxon>
    </lineage>
</organism>
<name>A0A1Y2HWX1_9FUNG</name>
<evidence type="ECO:0000313" key="22">
    <source>
        <dbReference type="Proteomes" id="UP000193411"/>
    </source>
</evidence>
<evidence type="ECO:0000256" key="20">
    <source>
        <dbReference type="SAM" id="Phobius"/>
    </source>
</evidence>
<evidence type="ECO:0000256" key="1">
    <source>
        <dbReference type="ARBA" id="ARBA00004477"/>
    </source>
</evidence>
<keyword evidence="11" id="KW-0443">Lipid metabolism</keyword>
<dbReference type="InterPro" id="IPR024960">
    <property type="entry name" value="PEMT/MFAP"/>
</dbReference>
<dbReference type="Proteomes" id="UP000193411">
    <property type="component" value="Unassembled WGS sequence"/>
</dbReference>
<comment type="subcellular location">
    <subcellularLocation>
        <location evidence="1">Endoplasmic reticulum membrane</location>
        <topology evidence="1">Multi-pass membrane protein</topology>
    </subcellularLocation>
</comment>
<evidence type="ECO:0000256" key="4">
    <source>
        <dbReference type="ARBA" id="ARBA00022516"/>
    </source>
</evidence>
<feature type="transmembrane region" description="Helical" evidence="20">
    <location>
        <begin position="33"/>
        <end position="54"/>
    </location>
</feature>
<evidence type="ECO:0000256" key="13">
    <source>
        <dbReference type="ARBA" id="ARBA00023136"/>
    </source>
</evidence>
<keyword evidence="10 20" id="KW-1133">Transmembrane helix</keyword>
<dbReference type="OrthoDB" id="8300106at2759"/>
<dbReference type="InterPro" id="IPR007318">
    <property type="entry name" value="Phopholipid_MeTrfase"/>
</dbReference>
<accession>A0A1Y2HWX1</accession>
<evidence type="ECO:0000256" key="11">
    <source>
        <dbReference type="ARBA" id="ARBA00023098"/>
    </source>
</evidence>
<evidence type="ECO:0000256" key="8">
    <source>
        <dbReference type="ARBA" id="ARBA00022692"/>
    </source>
</evidence>
<evidence type="ECO:0000256" key="15">
    <source>
        <dbReference type="ARBA" id="ARBA00023264"/>
    </source>
</evidence>
<proteinExistence type="inferred from homology"/>
<keyword evidence="6 21" id="KW-0808">Transferase</keyword>
<keyword evidence="4" id="KW-0444">Lipid biosynthesis</keyword>
<feature type="non-terminal residue" evidence="21">
    <location>
        <position position="187"/>
    </location>
</feature>
<dbReference type="STRING" id="765915.A0A1Y2HWX1"/>
<dbReference type="AlphaFoldDB" id="A0A1Y2HWX1"/>
<dbReference type="FunFam" id="1.20.120.1630:FF:000005">
    <property type="entry name" value="Phosphatidylethanolamine N-methyltransferase"/>
    <property type="match status" value="1"/>
</dbReference>
<keyword evidence="13 20" id="KW-0472">Membrane</keyword>
<keyword evidence="8 20" id="KW-0812">Transmembrane</keyword>
<evidence type="ECO:0000256" key="18">
    <source>
        <dbReference type="ARBA" id="ARBA00052459"/>
    </source>
</evidence>
<comment type="catalytic activity">
    <reaction evidence="18">
        <text>a 1,2-diacyl-sn-glycero-3-phospho-N-methylethanolamine + S-adenosyl-L-methionine = a 1,2-diacyl-sn-glycero-3-phospho-N,N-dimethylethanolamine + S-adenosyl-L-homocysteine + H(+)</text>
        <dbReference type="Rhea" id="RHEA:32735"/>
        <dbReference type="ChEBI" id="CHEBI:15378"/>
        <dbReference type="ChEBI" id="CHEBI:57856"/>
        <dbReference type="ChEBI" id="CHEBI:59789"/>
        <dbReference type="ChEBI" id="CHEBI:64572"/>
        <dbReference type="ChEBI" id="CHEBI:64573"/>
        <dbReference type="EC" id="2.1.1.71"/>
    </reaction>
</comment>
<dbReference type="PANTHER" id="PTHR15458">
    <property type="entry name" value="PHOSPHATIDYLETHANOLAMINE N-METHYLTRANSFERASE"/>
    <property type="match status" value="1"/>
</dbReference>
<evidence type="ECO:0000313" key="21">
    <source>
        <dbReference type="EMBL" id="ORZ38454.1"/>
    </source>
</evidence>
<evidence type="ECO:0000256" key="5">
    <source>
        <dbReference type="ARBA" id="ARBA00022603"/>
    </source>
</evidence>
<keyword evidence="15" id="KW-1208">Phospholipid metabolism</keyword>
<keyword evidence="12" id="KW-0496">Mitochondrion</keyword>
<evidence type="ECO:0000256" key="6">
    <source>
        <dbReference type="ARBA" id="ARBA00022679"/>
    </source>
</evidence>
<evidence type="ECO:0000256" key="2">
    <source>
        <dbReference type="ARBA" id="ARBA00004969"/>
    </source>
</evidence>
<evidence type="ECO:0000256" key="16">
    <source>
        <dbReference type="ARBA" id="ARBA00034137"/>
    </source>
</evidence>
<dbReference type="UniPathway" id="UPA00753"/>
<comment type="catalytic activity">
    <reaction evidence="17">
        <text>a 1,2-diacyl-sn-glycero-3-phospho-N,N-dimethylethanolamine + S-adenosyl-L-methionine = a 1,2-diacyl-sn-glycero-3-phosphocholine + S-adenosyl-L-homocysteine + H(+)</text>
        <dbReference type="Rhea" id="RHEA:32739"/>
        <dbReference type="ChEBI" id="CHEBI:15378"/>
        <dbReference type="ChEBI" id="CHEBI:57643"/>
        <dbReference type="ChEBI" id="CHEBI:57856"/>
        <dbReference type="ChEBI" id="CHEBI:59789"/>
        <dbReference type="ChEBI" id="CHEBI:64572"/>
        <dbReference type="EC" id="2.1.1.71"/>
    </reaction>
</comment>
<feature type="transmembrane region" description="Helical" evidence="20">
    <location>
        <begin position="75"/>
        <end position="97"/>
    </location>
</feature>